<dbReference type="AlphaFoldDB" id="E1F945"/>
<dbReference type="VEuPathDB" id="GiardiaDB:GLP15_3068"/>
<dbReference type="EMBL" id="ACVC01000432">
    <property type="protein sequence ID" value="EFO61027.1"/>
    <property type="molecule type" value="Genomic_DNA"/>
</dbReference>
<comment type="caution">
    <text evidence="1">The sequence shown here is derived from an EMBL/GenBank/DDBJ whole genome shotgun (WGS) entry which is preliminary data.</text>
</comment>
<protein>
    <submittedName>
        <fullName evidence="1">Uncharacterized protein</fullName>
    </submittedName>
</protein>
<proteinExistence type="predicted"/>
<organism evidence="1 2">
    <name type="scientific">Giardia intestinalis (strain P15)</name>
    <name type="common">Giardia lamblia</name>
    <dbReference type="NCBI Taxonomy" id="658858"/>
    <lineage>
        <taxon>Eukaryota</taxon>
        <taxon>Metamonada</taxon>
        <taxon>Diplomonadida</taxon>
        <taxon>Hexamitidae</taxon>
        <taxon>Giardiinae</taxon>
        <taxon>Giardia</taxon>
    </lineage>
</organism>
<name>E1F945_GIAIA</name>
<dbReference type="OMA" id="PRNFAII"/>
<sequence>MHGVLSALPSTFHSHFVPSSVAPLPTDGSKSVSAPSLPLIGDHLHTFEPYAQQLIIQRQQKQQKCPQFRLLVAKLPPGTNLLQLTKPLEQAFPHSVSNVTLPLSRHGKRPRNFAIIDLHYKVDLSRVQEVYRQANLAIKMKTVNIKESV</sequence>
<dbReference type="OrthoDB" id="10341760at2759"/>
<accession>E1F945</accession>
<reference evidence="1 2" key="1">
    <citation type="journal article" date="2010" name="BMC Genomics">
        <title>Genome analysis and comparative genomics of a Giardia intestinalis assemblage E isolate.</title>
        <authorList>
            <person name="Jerlstrom-Hultqvist J."/>
            <person name="Franzen O."/>
            <person name="Ankarklev J."/>
            <person name="Xu F."/>
            <person name="Nohynkova E."/>
            <person name="Andersson J.O."/>
            <person name="Svard S.G."/>
            <person name="Andersson B."/>
        </authorList>
    </citation>
    <scope>NUCLEOTIDE SEQUENCE [LARGE SCALE GENOMIC DNA]</scope>
    <source>
        <strain evidence="1 2">P15</strain>
    </source>
</reference>
<dbReference type="Proteomes" id="UP000008974">
    <property type="component" value="Unassembled WGS sequence"/>
</dbReference>
<evidence type="ECO:0000313" key="1">
    <source>
        <dbReference type="EMBL" id="EFO61027.1"/>
    </source>
</evidence>
<evidence type="ECO:0000313" key="2">
    <source>
        <dbReference type="Proteomes" id="UP000008974"/>
    </source>
</evidence>
<gene>
    <name evidence="1" type="ORF">GLP15_3068</name>
</gene>